<organism evidence="1 2">
    <name type="scientific">Brachionus plicatilis</name>
    <name type="common">Marine rotifer</name>
    <name type="synonym">Brachionus muelleri</name>
    <dbReference type="NCBI Taxonomy" id="10195"/>
    <lineage>
        <taxon>Eukaryota</taxon>
        <taxon>Metazoa</taxon>
        <taxon>Spiralia</taxon>
        <taxon>Gnathifera</taxon>
        <taxon>Rotifera</taxon>
        <taxon>Eurotatoria</taxon>
        <taxon>Monogononta</taxon>
        <taxon>Pseudotrocha</taxon>
        <taxon>Ploima</taxon>
        <taxon>Brachionidae</taxon>
        <taxon>Brachionus</taxon>
    </lineage>
</organism>
<gene>
    <name evidence="1" type="ORF">BpHYR1_051169</name>
</gene>
<name>A0A3M7RGV6_BRAPC</name>
<dbReference type="AlphaFoldDB" id="A0A3M7RGV6"/>
<proteinExistence type="predicted"/>
<dbReference type="Proteomes" id="UP000276133">
    <property type="component" value="Unassembled WGS sequence"/>
</dbReference>
<keyword evidence="2" id="KW-1185">Reference proteome</keyword>
<evidence type="ECO:0000313" key="1">
    <source>
        <dbReference type="EMBL" id="RNA22806.1"/>
    </source>
</evidence>
<protein>
    <submittedName>
        <fullName evidence="1">Uncharacterized protein</fullName>
    </submittedName>
</protein>
<accession>A0A3M7RGV6</accession>
<dbReference type="EMBL" id="REGN01003397">
    <property type="protein sequence ID" value="RNA22806.1"/>
    <property type="molecule type" value="Genomic_DNA"/>
</dbReference>
<reference evidence="1 2" key="1">
    <citation type="journal article" date="2018" name="Sci. Rep.">
        <title>Genomic signatures of local adaptation to the degree of environmental predictability in rotifers.</title>
        <authorList>
            <person name="Franch-Gras L."/>
            <person name="Hahn C."/>
            <person name="Garcia-Roger E.M."/>
            <person name="Carmona M.J."/>
            <person name="Serra M."/>
            <person name="Gomez A."/>
        </authorList>
    </citation>
    <scope>NUCLEOTIDE SEQUENCE [LARGE SCALE GENOMIC DNA]</scope>
    <source>
        <strain evidence="1">HYR1</strain>
    </source>
</reference>
<evidence type="ECO:0000313" key="2">
    <source>
        <dbReference type="Proteomes" id="UP000276133"/>
    </source>
</evidence>
<sequence length="180" mass="20763">MLFCSVHFCQQPPSKPISVSSPIKSFNKTSSPMTTFVKEVSKLSLISSLLYESIKYIWLSFNALGKSKAVLNQIIDGIDTHSWLRCIDLEDMLRCRTILLFHHCCLCSHFYHYISMIGKYIAVIDFLTYALKRVLQNILKREECQVTSGLFFKFAKSGFISKNTKNFKFNLIILDLIENI</sequence>
<comment type="caution">
    <text evidence="1">The sequence shown here is derived from an EMBL/GenBank/DDBJ whole genome shotgun (WGS) entry which is preliminary data.</text>
</comment>